<organism evidence="1 2">
    <name type="scientific">PS1 clade bacterium</name>
    <dbReference type="NCBI Taxonomy" id="2175152"/>
    <lineage>
        <taxon>Bacteria</taxon>
        <taxon>Pseudomonadati</taxon>
        <taxon>Pseudomonadota</taxon>
        <taxon>Alphaproteobacteria</taxon>
        <taxon>PS1 clade</taxon>
    </lineage>
</organism>
<dbReference type="Proteomes" id="UP000253570">
    <property type="component" value="Unassembled WGS sequence"/>
</dbReference>
<proteinExistence type="predicted"/>
<gene>
    <name evidence="1" type="ORF">DBW71_06460</name>
</gene>
<evidence type="ECO:0008006" key="3">
    <source>
        <dbReference type="Google" id="ProtNLM"/>
    </source>
</evidence>
<name>A0A368DII2_9PROT</name>
<reference evidence="1 2" key="1">
    <citation type="journal article" date="2018" name="Microbiome">
        <title>Fine metagenomic profile of the Mediterranean stratified and mixed water columns revealed by assembly and recruitment.</title>
        <authorList>
            <person name="Haro-Moreno J.M."/>
            <person name="Lopez-Perez M."/>
            <person name="De La Torre J.R."/>
            <person name="Picazo A."/>
            <person name="Camacho A."/>
            <person name="Rodriguez-Valera F."/>
        </authorList>
    </citation>
    <scope>NUCLEOTIDE SEQUENCE [LARGE SCALE GENOMIC DNA]</scope>
    <source>
        <strain evidence="1">MED-G57</strain>
    </source>
</reference>
<dbReference type="EMBL" id="QOQD01000023">
    <property type="protein sequence ID" value="RCL71652.1"/>
    <property type="molecule type" value="Genomic_DNA"/>
</dbReference>
<dbReference type="Gene3D" id="3.40.630.150">
    <property type="entry name" value="Malonyl-CoA decarboxylase, catalytic domain"/>
    <property type="match status" value="1"/>
</dbReference>
<sequence length="166" mass="19375">MKYFKDRVDDFFKWVKGTELVIIEEIDVNEDPIRPHLDLNFRVSHGRQIYGLEYDGNIEGIVCIALTNEIPHTEKELELMSKNSFLENNPSVMVPYTVWSRKRGAGKEIMKKAIEHVIKNMDNIERIVTLSPLTPMATHYHIRNGAKLISINSDTQNFEYKINRKK</sequence>
<evidence type="ECO:0000313" key="1">
    <source>
        <dbReference type="EMBL" id="RCL71652.1"/>
    </source>
</evidence>
<comment type="caution">
    <text evidence="1">The sequence shown here is derived from an EMBL/GenBank/DDBJ whole genome shotgun (WGS) entry which is preliminary data.</text>
</comment>
<dbReference type="InterPro" id="IPR042303">
    <property type="entry name" value="Malonyl_CoA_deC_C_sf"/>
</dbReference>
<evidence type="ECO:0000313" key="2">
    <source>
        <dbReference type="Proteomes" id="UP000253570"/>
    </source>
</evidence>
<dbReference type="AlphaFoldDB" id="A0A368DII2"/>
<accession>A0A368DII2</accession>
<protein>
    <recommendedName>
        <fullName evidence="3">GNAT family N-acetyltransferase</fullName>
    </recommendedName>
</protein>